<dbReference type="Proteomes" id="UP000019063">
    <property type="component" value="Unassembled WGS sequence"/>
</dbReference>
<feature type="domain" description="Amidohydrolase-related" evidence="9">
    <location>
        <begin position="55"/>
        <end position="365"/>
    </location>
</feature>
<sequence>MTRADRQVLTGARIFDGDRMWPEGHALELEGDRCFRVGPEADAEGDRIDLDGGVLAPGFVDLQVNGGGGLMLNGAPEAATVARMAEAHARLGATSILPTLITDTPEITRAAIAAVEAAVREEVPGVAGLHLEGPHLDRVRAGAHDPALIRPMEAADLDLLRAAAGTLPSLIVTLSPGAASAEQIRALRHAGAIVSLGHSETTYDDACAALDAGAGMVTHLYNAMSPLTHRAPGLVGAALDRPVWAGIIADEVHVHPAALRVAQAAKPDRLFLVSDAMAVAGTEAQSFELNGRTILRSEGRLTLADGTLAGADLDLPRAVRVMHAAGASLETALSMATARPADAIERVDLGRIGKGRRADLCLLDDALHLAGVWQAGVRLI</sequence>
<keyword evidence="11" id="KW-1185">Reference proteome</keyword>
<dbReference type="GO" id="GO:0046872">
    <property type="term" value="F:metal ion binding"/>
    <property type="evidence" value="ECO:0007669"/>
    <property type="project" value="UniProtKB-KW"/>
</dbReference>
<feature type="active site" description="Proton donor/acceptor" evidence="6">
    <location>
        <position position="275"/>
    </location>
</feature>
<evidence type="ECO:0000256" key="4">
    <source>
        <dbReference type="ARBA" id="ARBA00023277"/>
    </source>
</evidence>
<feature type="binding site" evidence="7">
    <location>
        <position position="253"/>
    </location>
    <ligand>
        <name>substrate</name>
    </ligand>
</feature>
<dbReference type="SUPFAM" id="SSF51338">
    <property type="entry name" value="Composite domain of metallo-dependent hydrolases"/>
    <property type="match status" value="1"/>
</dbReference>
<dbReference type="Pfam" id="PF01979">
    <property type="entry name" value="Amidohydro_1"/>
    <property type="match status" value="1"/>
</dbReference>
<dbReference type="Gene3D" id="2.30.40.10">
    <property type="entry name" value="Urease, subunit C, domain 1"/>
    <property type="match status" value="1"/>
</dbReference>
<evidence type="ECO:0000259" key="9">
    <source>
        <dbReference type="Pfam" id="PF01979"/>
    </source>
</evidence>
<accession>W4HLV8</accession>
<keyword evidence="4 5" id="KW-0119">Carbohydrate metabolism</keyword>
<dbReference type="PIRSF" id="PIRSF038994">
    <property type="entry name" value="NagA"/>
    <property type="match status" value="1"/>
</dbReference>
<evidence type="ECO:0000256" key="7">
    <source>
        <dbReference type="PIRSR" id="PIRSR038994-2"/>
    </source>
</evidence>
<dbReference type="InterPro" id="IPR032466">
    <property type="entry name" value="Metal_Hydrolase"/>
</dbReference>
<feature type="binding site" evidence="8">
    <location>
        <position position="198"/>
    </location>
    <ligand>
        <name>Zn(2+)</name>
        <dbReference type="ChEBI" id="CHEBI:29105"/>
    </ligand>
</feature>
<name>W4HLV8_9RHOB</name>
<comment type="similarity">
    <text evidence="1 5">Belongs to the metallo-dependent hydrolases superfamily. NagA family.</text>
</comment>
<feature type="binding site" evidence="8">
    <location>
        <position position="132"/>
    </location>
    <ligand>
        <name>Zn(2+)</name>
        <dbReference type="ChEBI" id="CHEBI:29105"/>
    </ligand>
</feature>
<dbReference type="PANTHER" id="PTHR11113:SF14">
    <property type="entry name" value="N-ACETYLGLUCOSAMINE-6-PHOSPHATE DEACETYLASE"/>
    <property type="match status" value="1"/>
</dbReference>
<feature type="binding site" evidence="7">
    <location>
        <position position="143"/>
    </location>
    <ligand>
        <name>substrate</name>
    </ligand>
</feature>
<dbReference type="AlphaFoldDB" id="W4HLV8"/>
<dbReference type="PANTHER" id="PTHR11113">
    <property type="entry name" value="N-ACETYLGLUCOSAMINE-6-PHOSPHATE DEACETYLASE"/>
    <property type="match status" value="1"/>
</dbReference>
<dbReference type="EMBL" id="AQQW01000003">
    <property type="protein sequence ID" value="ETW13734.1"/>
    <property type="molecule type" value="Genomic_DNA"/>
</dbReference>
<dbReference type="GO" id="GO:0006046">
    <property type="term" value="P:N-acetylglucosamine catabolic process"/>
    <property type="evidence" value="ECO:0007669"/>
    <property type="project" value="TreeGrafter"/>
</dbReference>
<reference evidence="10 11" key="1">
    <citation type="journal article" date="2014" name="Antonie Van Leeuwenhoek">
        <title>Roseivivax atlanticus sp. nov., isolated from surface seawater of the Atlantic Ocean.</title>
        <authorList>
            <person name="Li G."/>
            <person name="Lai Q."/>
            <person name="Liu X."/>
            <person name="Sun F."/>
            <person name="Shao Z."/>
        </authorList>
    </citation>
    <scope>NUCLEOTIDE SEQUENCE [LARGE SCALE GENOMIC DNA]</scope>
    <source>
        <strain evidence="10 11">22II-s10s</strain>
    </source>
</reference>
<dbReference type="eggNOG" id="COG1820">
    <property type="taxonomic scope" value="Bacteria"/>
</dbReference>
<dbReference type="SUPFAM" id="SSF51556">
    <property type="entry name" value="Metallo-dependent hydrolases"/>
    <property type="match status" value="1"/>
</dbReference>
<feature type="binding site" evidence="7">
    <location>
        <begin position="222"/>
        <end position="223"/>
    </location>
    <ligand>
        <name>substrate</name>
    </ligand>
</feature>
<keyword evidence="3 5" id="KW-0378">Hydrolase</keyword>
<evidence type="ECO:0000313" key="11">
    <source>
        <dbReference type="Proteomes" id="UP000019063"/>
    </source>
</evidence>
<evidence type="ECO:0000256" key="6">
    <source>
        <dbReference type="PIRSR" id="PIRSR038994-1"/>
    </source>
</evidence>
<dbReference type="InterPro" id="IPR003764">
    <property type="entry name" value="GlcNAc_6-P_deAcase"/>
</dbReference>
<feature type="binding site" evidence="7">
    <location>
        <begin position="308"/>
        <end position="310"/>
    </location>
    <ligand>
        <name>substrate</name>
    </ligand>
</feature>
<keyword evidence="2 8" id="KW-0479">Metal-binding</keyword>
<evidence type="ECO:0000256" key="3">
    <source>
        <dbReference type="ARBA" id="ARBA00022801"/>
    </source>
</evidence>
<comment type="caution">
    <text evidence="10">The sequence shown here is derived from an EMBL/GenBank/DDBJ whole genome shotgun (WGS) entry which is preliminary data.</text>
</comment>
<evidence type="ECO:0000313" key="10">
    <source>
        <dbReference type="EMBL" id="ETW13734.1"/>
    </source>
</evidence>
<protein>
    <submittedName>
        <fullName evidence="10">N-acetylglucosamine-6-phosphate deacetylase NagA</fullName>
    </submittedName>
</protein>
<organism evidence="10 11">
    <name type="scientific">Roseivivax marinus</name>
    <dbReference type="NCBI Taxonomy" id="1379903"/>
    <lineage>
        <taxon>Bacteria</taxon>
        <taxon>Pseudomonadati</taxon>
        <taxon>Pseudomonadota</taxon>
        <taxon>Alphaproteobacteria</taxon>
        <taxon>Rhodobacterales</taxon>
        <taxon>Roseobacteraceae</taxon>
        <taxon>Roseivivax</taxon>
    </lineage>
</organism>
<dbReference type="PATRIC" id="fig|1317118.6.peg.1423"/>
<evidence type="ECO:0000256" key="2">
    <source>
        <dbReference type="ARBA" id="ARBA00022723"/>
    </source>
</evidence>
<feature type="binding site" evidence="8">
    <location>
        <position position="219"/>
    </location>
    <ligand>
        <name>Zn(2+)</name>
        <dbReference type="ChEBI" id="CHEBI:29105"/>
    </ligand>
</feature>
<evidence type="ECO:0000256" key="8">
    <source>
        <dbReference type="PIRSR" id="PIRSR038994-3"/>
    </source>
</evidence>
<dbReference type="STRING" id="1379903.ATO8_06876"/>
<gene>
    <name evidence="10" type="ORF">ATO8_06876</name>
</gene>
<dbReference type="GO" id="GO:0008448">
    <property type="term" value="F:N-acetylglucosamine-6-phosphate deacetylase activity"/>
    <property type="evidence" value="ECO:0007669"/>
    <property type="project" value="InterPro"/>
</dbReference>
<dbReference type="RefSeq" id="WP_043843153.1">
    <property type="nucleotide sequence ID" value="NZ_AQQW01000003.1"/>
</dbReference>
<dbReference type="InterPro" id="IPR006680">
    <property type="entry name" value="Amidohydro-rel"/>
</dbReference>
<evidence type="ECO:0000256" key="5">
    <source>
        <dbReference type="PIRNR" id="PIRNR038994"/>
    </source>
</evidence>
<evidence type="ECO:0000256" key="1">
    <source>
        <dbReference type="ARBA" id="ARBA00010716"/>
    </source>
</evidence>
<dbReference type="Gene3D" id="3.20.20.140">
    <property type="entry name" value="Metal-dependent hydrolases"/>
    <property type="match status" value="1"/>
</dbReference>
<comment type="cofactor">
    <cofactor evidence="8">
        <name>a divalent metal cation</name>
        <dbReference type="ChEBI" id="CHEBI:60240"/>
    </cofactor>
    <text evidence="8">Binds 1 divalent metal cation per subunit.</text>
</comment>
<feature type="binding site" evidence="7">
    <location>
        <position position="230"/>
    </location>
    <ligand>
        <name>substrate</name>
    </ligand>
</feature>
<dbReference type="InterPro" id="IPR011059">
    <property type="entry name" value="Metal-dep_hydrolase_composite"/>
</dbReference>
<dbReference type="NCBIfam" id="TIGR00221">
    <property type="entry name" value="nagA"/>
    <property type="match status" value="1"/>
</dbReference>
<proteinExistence type="inferred from homology"/>